<comment type="caution">
    <text evidence="2">The sequence shown here is derived from an EMBL/GenBank/DDBJ whole genome shotgun (WGS) entry which is preliminary data.</text>
</comment>
<evidence type="ECO:0000256" key="1">
    <source>
        <dbReference type="SAM" id="MobiDB-lite"/>
    </source>
</evidence>
<reference evidence="2" key="1">
    <citation type="journal article" date="2021" name="Sci. Rep.">
        <title>Diploid genomic architecture of Nitzschia inconspicua, an elite biomass production diatom.</title>
        <authorList>
            <person name="Oliver A."/>
            <person name="Podell S."/>
            <person name="Pinowska A."/>
            <person name="Traller J.C."/>
            <person name="Smith S.R."/>
            <person name="McClure R."/>
            <person name="Beliaev A."/>
            <person name="Bohutskyi P."/>
            <person name="Hill E.A."/>
            <person name="Rabines A."/>
            <person name="Zheng H."/>
            <person name="Allen L.Z."/>
            <person name="Kuo A."/>
            <person name="Grigoriev I.V."/>
            <person name="Allen A.E."/>
            <person name="Hazlebeck D."/>
            <person name="Allen E.E."/>
        </authorList>
    </citation>
    <scope>NUCLEOTIDE SEQUENCE</scope>
    <source>
        <strain evidence="2">Hildebrandi</strain>
    </source>
</reference>
<dbReference type="Proteomes" id="UP000693970">
    <property type="component" value="Unassembled WGS sequence"/>
</dbReference>
<protein>
    <submittedName>
        <fullName evidence="2">Uncharacterized protein</fullName>
    </submittedName>
</protein>
<evidence type="ECO:0000313" key="3">
    <source>
        <dbReference type="Proteomes" id="UP000693970"/>
    </source>
</evidence>
<keyword evidence="3" id="KW-1185">Reference proteome</keyword>
<name>A0A9K3PXH6_9STRA</name>
<feature type="region of interest" description="Disordered" evidence="1">
    <location>
        <begin position="17"/>
        <end position="41"/>
    </location>
</feature>
<proteinExistence type="predicted"/>
<feature type="compositionally biased region" description="Polar residues" evidence="1">
    <location>
        <begin position="25"/>
        <end position="41"/>
    </location>
</feature>
<dbReference type="EMBL" id="JAGRRH010000010">
    <property type="protein sequence ID" value="KAG7363026.1"/>
    <property type="molecule type" value="Genomic_DNA"/>
</dbReference>
<evidence type="ECO:0000313" key="2">
    <source>
        <dbReference type="EMBL" id="KAG7363026.1"/>
    </source>
</evidence>
<reference evidence="2" key="2">
    <citation type="submission" date="2021-04" db="EMBL/GenBank/DDBJ databases">
        <authorList>
            <person name="Podell S."/>
        </authorList>
    </citation>
    <scope>NUCLEOTIDE SEQUENCE</scope>
    <source>
        <strain evidence="2">Hildebrandi</strain>
    </source>
</reference>
<dbReference type="AlphaFoldDB" id="A0A9K3PXH6"/>
<gene>
    <name evidence="2" type="ORF">IV203_026386</name>
</gene>
<organism evidence="2 3">
    <name type="scientific">Nitzschia inconspicua</name>
    <dbReference type="NCBI Taxonomy" id="303405"/>
    <lineage>
        <taxon>Eukaryota</taxon>
        <taxon>Sar</taxon>
        <taxon>Stramenopiles</taxon>
        <taxon>Ochrophyta</taxon>
        <taxon>Bacillariophyta</taxon>
        <taxon>Bacillariophyceae</taxon>
        <taxon>Bacillariophycidae</taxon>
        <taxon>Bacillariales</taxon>
        <taxon>Bacillariaceae</taxon>
        <taxon>Nitzschia</taxon>
    </lineage>
</organism>
<accession>A0A9K3PXH6</accession>
<sequence>MVNPVITLIRPTKPEQREFCESPSPARSQASQNCAMPTKTSHNACTKSRASEVDAGLKMATKPMTALKTAPRTNIIITLYLFSTSVKRATTKALITLNVASVSESAPKTIETVLHDVAGKKRKKSPNPRRMTSRTMKAKKGFDRPVTLQSRLATF</sequence>